<evidence type="ECO:0000313" key="6">
    <source>
        <dbReference type="Proteomes" id="UP000202259"/>
    </source>
</evidence>
<dbReference type="KEGG" id="cber:B5D82_16185"/>
<organism evidence="5 6">
    <name type="scientific">Cognaticolwellia beringensis</name>
    <dbReference type="NCBI Taxonomy" id="1967665"/>
    <lineage>
        <taxon>Bacteria</taxon>
        <taxon>Pseudomonadati</taxon>
        <taxon>Pseudomonadota</taxon>
        <taxon>Gammaproteobacteria</taxon>
        <taxon>Alteromonadales</taxon>
        <taxon>Colwelliaceae</taxon>
        <taxon>Cognaticolwellia</taxon>
    </lineage>
</organism>
<dbReference type="Pfam" id="PF07348">
    <property type="entry name" value="Syd"/>
    <property type="match status" value="1"/>
</dbReference>
<dbReference type="GO" id="GO:0009898">
    <property type="term" value="C:cytoplasmic side of plasma membrane"/>
    <property type="evidence" value="ECO:0007669"/>
    <property type="project" value="InterPro"/>
</dbReference>
<protein>
    <recommendedName>
        <fullName evidence="4">Protein Syd</fullName>
    </recommendedName>
</protein>
<dbReference type="NCBIfam" id="NF003439">
    <property type="entry name" value="PRK04968.1"/>
    <property type="match status" value="1"/>
</dbReference>
<gene>
    <name evidence="4" type="primary">syd</name>
    <name evidence="5" type="ORF">B5D82_16185</name>
</gene>
<dbReference type="HAMAP" id="MF_01104">
    <property type="entry name" value="Syd"/>
    <property type="match status" value="1"/>
</dbReference>
<comment type="function">
    <text evidence="4">Interacts with the SecY protein in vivo. May bind preferentially to an uncomplexed state of SecY, thus functioning either as a chelating agent for excess SecY in the cell or as a regulatory factor that negatively controls the translocase function.</text>
</comment>
<comment type="similarity">
    <text evidence="4">Belongs to the Syd family.</text>
</comment>
<dbReference type="Proteomes" id="UP000202259">
    <property type="component" value="Chromosome"/>
</dbReference>
<keyword evidence="6" id="KW-1185">Reference proteome</keyword>
<evidence type="ECO:0000313" key="5">
    <source>
        <dbReference type="EMBL" id="ASP49169.1"/>
    </source>
</evidence>
<evidence type="ECO:0000256" key="1">
    <source>
        <dbReference type="ARBA" id="ARBA00022475"/>
    </source>
</evidence>
<name>A0A222GBA3_9GAMM</name>
<keyword evidence="2 4" id="KW-0997">Cell inner membrane</keyword>
<dbReference type="EMBL" id="CP020465">
    <property type="protein sequence ID" value="ASP49169.1"/>
    <property type="molecule type" value="Genomic_DNA"/>
</dbReference>
<evidence type="ECO:0000256" key="2">
    <source>
        <dbReference type="ARBA" id="ARBA00022519"/>
    </source>
</evidence>
<dbReference type="InterPro" id="IPR009948">
    <property type="entry name" value="Syd"/>
</dbReference>
<evidence type="ECO:0000256" key="4">
    <source>
        <dbReference type="HAMAP-Rule" id="MF_01104"/>
    </source>
</evidence>
<dbReference type="InterPro" id="IPR038228">
    <property type="entry name" value="Syd_sf"/>
</dbReference>
<evidence type="ECO:0000256" key="3">
    <source>
        <dbReference type="ARBA" id="ARBA00023136"/>
    </source>
</evidence>
<dbReference type="OrthoDB" id="5599437at2"/>
<comment type="subcellular location">
    <subcellularLocation>
        <location evidence="4">Cell inner membrane</location>
        <topology evidence="4">Peripheral membrane protein</topology>
        <orientation evidence="4">Cytoplasmic side</orientation>
    </subcellularLocation>
    <text evidence="4">Loosely associated with the cytoplasmic side of the inner membrane, probably via SecY.</text>
</comment>
<dbReference type="CDD" id="cd16323">
    <property type="entry name" value="Syd"/>
    <property type="match status" value="1"/>
</dbReference>
<sequence>MKISNYSLNDLVWHFSQDYLKAYQHRFEHLPITHIVEDWASPCEQGVYKEEFSLWHPIKVDEELTFDNVEEALEVKLHDDIKQYFTAMYSDSLDASCSEGDLSLLFAWSSKDFSRLQENIIGHILMKTKLKQKLTIFFAITDDDDHIISLDNETGSVWVEKVGCDPHKKIADTLADFISQLTPRIPPKAIEND</sequence>
<dbReference type="RefSeq" id="WP_081152979.1">
    <property type="nucleotide sequence ID" value="NZ_CP020465.1"/>
</dbReference>
<keyword evidence="1 4" id="KW-1003">Cell membrane</keyword>
<reference evidence="5 6" key="1">
    <citation type="submission" date="2017-08" db="EMBL/GenBank/DDBJ databases">
        <title>Complete genome of Colwellia sp. NB097-1, a psychrophile bacterium ioslated from Bering Sea.</title>
        <authorList>
            <person name="Chen X."/>
        </authorList>
    </citation>
    <scope>NUCLEOTIDE SEQUENCE [LARGE SCALE GENOMIC DNA]</scope>
    <source>
        <strain evidence="5 6">NB097-1</strain>
    </source>
</reference>
<accession>A0A222GBA3</accession>
<dbReference type="AlphaFoldDB" id="A0A222GBA3"/>
<proteinExistence type="inferred from homology"/>
<keyword evidence="3 4" id="KW-0472">Membrane</keyword>
<dbReference type="Gene3D" id="3.40.1580.20">
    <property type="entry name" value="Syd protein"/>
    <property type="match status" value="1"/>
</dbReference>